<proteinExistence type="inferred from homology"/>
<dbReference type="PANTHER" id="PTHR34002:SF9">
    <property type="entry name" value="XYLOGLUCAN-SPECIFIC ENDO-BETA-1,4-GLUCANASE A"/>
    <property type="match status" value="1"/>
</dbReference>
<dbReference type="InterPro" id="IPR013319">
    <property type="entry name" value="GH11/12"/>
</dbReference>
<dbReference type="AlphaFoldDB" id="A0A0G2F0I1"/>
<evidence type="ECO:0000256" key="3">
    <source>
        <dbReference type="ARBA" id="ARBA00038882"/>
    </source>
</evidence>
<keyword evidence="6" id="KW-0624">Polysaccharide degradation</keyword>
<feature type="signal peptide" evidence="7">
    <location>
        <begin position="1"/>
        <end position="15"/>
    </location>
</feature>
<comment type="similarity">
    <text evidence="1 6">Belongs to the glycosyl hydrolase 12 (cellulase H) family.</text>
</comment>
<dbReference type="EC" id="3.2.1.151" evidence="3"/>
<dbReference type="EMBL" id="LCWF01000021">
    <property type="protein sequence ID" value="KKY27839.1"/>
    <property type="molecule type" value="Genomic_DNA"/>
</dbReference>
<evidence type="ECO:0000313" key="8">
    <source>
        <dbReference type="EMBL" id="KKY27839.1"/>
    </source>
</evidence>
<evidence type="ECO:0000256" key="7">
    <source>
        <dbReference type="SAM" id="SignalP"/>
    </source>
</evidence>
<keyword evidence="6" id="KW-0378">Hydrolase</keyword>
<feature type="chain" id="PRO_5012768506" description="xyloglucan-specific endo-beta-1,4-glucanase" evidence="7">
    <location>
        <begin position="16"/>
        <end position="245"/>
    </location>
</feature>
<comment type="caution">
    <text evidence="8">The sequence shown here is derived from an EMBL/GenBank/DDBJ whole genome shotgun (WGS) entry which is preliminary data.</text>
</comment>
<sequence>MKSLFAASLVATALAIPTTTIQERSTEICGQWDSVTTGSYIVYQDLWNEDAATSGSQCTTVESLSGDTLVWETTWTWEGASTQVKSFANVVTQITSDLVSSFSSLQTTWDWSYSGSDIVADVAYDIFTGSSTDSSTVQYEIMIWLAAIGGAGPISSTGSAIATPTIAGHSWKLYTGPNGDTTVYSFVATSEITSFSGDLVDFFTYLEENEAYSSSQYLQSVGAGTEPFTGSSAVFSTSAYSLVAS</sequence>
<reference evidence="8 9" key="1">
    <citation type="submission" date="2015-05" db="EMBL/GenBank/DDBJ databases">
        <title>Distinctive expansion of gene families associated with plant cell wall degradation and secondary metabolism in the genomes of grapevine trunk pathogens.</title>
        <authorList>
            <person name="Lawrence D.P."/>
            <person name="Travadon R."/>
            <person name="Rolshausen P.E."/>
            <person name="Baumgartner K."/>
        </authorList>
    </citation>
    <scope>NUCLEOTIDE SEQUENCE [LARGE SCALE GENOMIC DNA]</scope>
    <source>
        <strain evidence="8">UCRPC4</strain>
    </source>
</reference>
<dbReference type="GO" id="GO:0000272">
    <property type="term" value="P:polysaccharide catabolic process"/>
    <property type="evidence" value="ECO:0007669"/>
    <property type="project" value="UniProtKB-KW"/>
</dbReference>
<evidence type="ECO:0000256" key="2">
    <source>
        <dbReference type="ARBA" id="ARBA00037012"/>
    </source>
</evidence>
<dbReference type="Gene3D" id="2.60.120.180">
    <property type="match status" value="1"/>
</dbReference>
<dbReference type="OrthoDB" id="95118at2759"/>
<dbReference type="GO" id="GO:0008810">
    <property type="term" value="F:cellulase activity"/>
    <property type="evidence" value="ECO:0007669"/>
    <property type="project" value="InterPro"/>
</dbReference>
<evidence type="ECO:0000256" key="1">
    <source>
        <dbReference type="ARBA" id="ARBA00005519"/>
    </source>
</evidence>
<keyword evidence="6" id="KW-0119">Carbohydrate metabolism</keyword>
<evidence type="ECO:0000256" key="5">
    <source>
        <dbReference type="ARBA" id="ARBA00043018"/>
    </source>
</evidence>
<keyword evidence="7" id="KW-0732">Signal</keyword>
<comment type="catalytic activity">
    <reaction evidence="2">
        <text>xyloglucan + H2O = xyloglucan oligosaccharides.</text>
        <dbReference type="EC" id="3.2.1.151"/>
    </reaction>
</comment>
<evidence type="ECO:0000313" key="9">
    <source>
        <dbReference type="Proteomes" id="UP000053317"/>
    </source>
</evidence>
<protein>
    <recommendedName>
        <fullName evidence="3">xyloglucan-specific endo-beta-1,4-glucanase</fullName>
        <ecNumber evidence="3">3.2.1.151</ecNumber>
    </recommendedName>
    <alternativeName>
        <fullName evidence="4">Xyloglucanase A</fullName>
    </alternativeName>
    <alternativeName>
        <fullName evidence="5">Xyloglucanendohydrolase A</fullName>
    </alternativeName>
</protein>
<dbReference type="InterPro" id="IPR013320">
    <property type="entry name" value="ConA-like_dom_sf"/>
</dbReference>
<keyword evidence="9" id="KW-1185">Reference proteome</keyword>
<name>A0A0G2F0I1_PHACM</name>
<reference evidence="8 9" key="2">
    <citation type="submission" date="2015-05" db="EMBL/GenBank/DDBJ databases">
        <authorList>
            <person name="Morales-Cruz A."/>
            <person name="Amrine K.C."/>
            <person name="Cantu D."/>
        </authorList>
    </citation>
    <scope>NUCLEOTIDE SEQUENCE [LARGE SCALE GENOMIC DNA]</scope>
    <source>
        <strain evidence="8">UCRPC4</strain>
    </source>
</reference>
<dbReference type="PANTHER" id="PTHR34002">
    <property type="entry name" value="BLR1656 PROTEIN"/>
    <property type="match status" value="1"/>
</dbReference>
<dbReference type="InterPro" id="IPR002594">
    <property type="entry name" value="GH12"/>
</dbReference>
<dbReference type="SUPFAM" id="SSF49899">
    <property type="entry name" value="Concanavalin A-like lectins/glucanases"/>
    <property type="match status" value="1"/>
</dbReference>
<evidence type="ECO:0000256" key="4">
    <source>
        <dbReference type="ARBA" id="ARBA00041304"/>
    </source>
</evidence>
<keyword evidence="6" id="KW-0326">Glycosidase</keyword>
<evidence type="ECO:0000256" key="6">
    <source>
        <dbReference type="RuleBase" id="RU361163"/>
    </source>
</evidence>
<organism evidence="8 9">
    <name type="scientific">Phaeomoniella chlamydospora</name>
    <name type="common">Phaeoacremonium chlamydosporum</name>
    <dbReference type="NCBI Taxonomy" id="158046"/>
    <lineage>
        <taxon>Eukaryota</taxon>
        <taxon>Fungi</taxon>
        <taxon>Dikarya</taxon>
        <taxon>Ascomycota</taxon>
        <taxon>Pezizomycotina</taxon>
        <taxon>Eurotiomycetes</taxon>
        <taxon>Chaetothyriomycetidae</taxon>
        <taxon>Phaeomoniellales</taxon>
        <taxon>Phaeomoniellaceae</taxon>
        <taxon>Phaeomoniella</taxon>
    </lineage>
</organism>
<dbReference type="Pfam" id="PF01670">
    <property type="entry name" value="Glyco_hydro_12"/>
    <property type="match status" value="1"/>
</dbReference>
<gene>
    <name evidence="8" type="ORF">UCRPC4_g00819</name>
</gene>
<accession>A0A0G2F0I1</accession>
<dbReference type="Proteomes" id="UP000053317">
    <property type="component" value="Unassembled WGS sequence"/>
</dbReference>
<dbReference type="GO" id="GO:0033946">
    <property type="term" value="F:xyloglucan-specific endo-beta-1,4-glucanase activity"/>
    <property type="evidence" value="ECO:0007669"/>
    <property type="project" value="UniProtKB-EC"/>
</dbReference>